<keyword evidence="1" id="KW-0812">Transmembrane</keyword>
<feature type="transmembrane region" description="Helical" evidence="1">
    <location>
        <begin position="12"/>
        <end position="28"/>
    </location>
</feature>
<reference evidence="2 3" key="1">
    <citation type="submission" date="2019-02" db="EMBL/GenBank/DDBJ databases">
        <title>Deep-cultivation of Planctomycetes and their phenomic and genomic characterization uncovers novel biology.</title>
        <authorList>
            <person name="Wiegand S."/>
            <person name="Jogler M."/>
            <person name="Boedeker C."/>
            <person name="Pinto D."/>
            <person name="Vollmers J."/>
            <person name="Rivas-Marin E."/>
            <person name="Kohn T."/>
            <person name="Peeters S.H."/>
            <person name="Heuer A."/>
            <person name="Rast P."/>
            <person name="Oberbeckmann S."/>
            <person name="Bunk B."/>
            <person name="Jeske O."/>
            <person name="Meyerdierks A."/>
            <person name="Storesund J.E."/>
            <person name="Kallscheuer N."/>
            <person name="Luecker S."/>
            <person name="Lage O.M."/>
            <person name="Pohl T."/>
            <person name="Merkel B.J."/>
            <person name="Hornburger P."/>
            <person name="Mueller R.-W."/>
            <person name="Bruemmer F."/>
            <person name="Labrenz M."/>
            <person name="Spormann A.M."/>
            <person name="Op den Camp H."/>
            <person name="Overmann J."/>
            <person name="Amann R."/>
            <person name="Jetten M.S.M."/>
            <person name="Mascher T."/>
            <person name="Medema M.H."/>
            <person name="Devos D.P."/>
            <person name="Kaster A.-K."/>
            <person name="Ovreas L."/>
            <person name="Rohde M."/>
            <person name="Galperin M.Y."/>
            <person name="Jogler C."/>
        </authorList>
    </citation>
    <scope>NUCLEOTIDE SEQUENCE [LARGE SCALE GENOMIC DNA]</scope>
    <source>
        <strain evidence="2 3">Pan181</strain>
    </source>
</reference>
<dbReference type="EMBL" id="CP036278">
    <property type="protein sequence ID" value="QDU58327.1"/>
    <property type="molecule type" value="Genomic_DNA"/>
</dbReference>
<keyword evidence="1" id="KW-0472">Membrane</keyword>
<dbReference type="KEGG" id="amuc:Pan181_45610"/>
<evidence type="ECO:0000313" key="2">
    <source>
        <dbReference type="EMBL" id="QDU58327.1"/>
    </source>
</evidence>
<keyword evidence="3" id="KW-1185">Reference proteome</keyword>
<keyword evidence="1" id="KW-1133">Transmembrane helix</keyword>
<dbReference type="AlphaFoldDB" id="A0A518AUC7"/>
<accession>A0A518AUC7</accession>
<name>A0A518AUC7_9BACT</name>
<dbReference type="Proteomes" id="UP000315750">
    <property type="component" value="Chromosome"/>
</dbReference>
<evidence type="ECO:0000313" key="3">
    <source>
        <dbReference type="Proteomes" id="UP000315750"/>
    </source>
</evidence>
<protein>
    <submittedName>
        <fullName evidence="2">Uncharacterized protein</fullName>
    </submittedName>
</protein>
<sequence length="40" mass="5045">MTPFMWWAEHWWYGMTIAIVFHFFAWFSKGGRWSSWWSKA</sequence>
<evidence type="ECO:0000256" key="1">
    <source>
        <dbReference type="SAM" id="Phobius"/>
    </source>
</evidence>
<gene>
    <name evidence="2" type="ORF">Pan181_45610</name>
</gene>
<organism evidence="2 3">
    <name type="scientific">Aeoliella mucimassa</name>
    <dbReference type="NCBI Taxonomy" id="2527972"/>
    <lineage>
        <taxon>Bacteria</taxon>
        <taxon>Pseudomonadati</taxon>
        <taxon>Planctomycetota</taxon>
        <taxon>Planctomycetia</taxon>
        <taxon>Pirellulales</taxon>
        <taxon>Lacipirellulaceae</taxon>
        <taxon>Aeoliella</taxon>
    </lineage>
</organism>
<proteinExistence type="predicted"/>